<name>A0A975T1U0_9ACTN</name>
<keyword evidence="2" id="KW-0067">ATP-binding</keyword>
<sequence>MEQARADWVLASDARSVTRARTLIAQRLIGLPDESVEVVLLLVSELVTNAVRHGSGPVGLHVAWGNGTVRVEVHDQSPEWPVVRAVDRDALDGRGLILVDGLATGWGVMAGKPGKTVWFTAKA</sequence>
<reference evidence="2" key="1">
    <citation type="submission" date="2021-06" db="EMBL/GenBank/DDBJ databases">
        <title>Complete genome sequence of Nocardioides sp. G188.</title>
        <authorList>
            <person name="Im W.-T."/>
        </authorList>
    </citation>
    <scope>NUCLEOTIDE SEQUENCE</scope>
    <source>
        <strain evidence="2">G188</strain>
    </source>
</reference>
<dbReference type="GO" id="GO:0005524">
    <property type="term" value="F:ATP binding"/>
    <property type="evidence" value="ECO:0007669"/>
    <property type="project" value="UniProtKB-KW"/>
</dbReference>
<dbReference type="AlphaFoldDB" id="A0A975T1U0"/>
<gene>
    <name evidence="2" type="ORF">KRR39_10350</name>
</gene>
<dbReference type="Proteomes" id="UP000683575">
    <property type="component" value="Chromosome"/>
</dbReference>
<dbReference type="InterPro" id="IPR003594">
    <property type="entry name" value="HATPase_dom"/>
</dbReference>
<dbReference type="PANTHER" id="PTHR35526:SF3">
    <property type="entry name" value="ANTI-SIGMA-F FACTOR RSBW"/>
    <property type="match status" value="1"/>
</dbReference>
<dbReference type="InterPro" id="IPR050267">
    <property type="entry name" value="Anti-sigma-factor_SerPK"/>
</dbReference>
<evidence type="ECO:0000259" key="1">
    <source>
        <dbReference type="Pfam" id="PF13581"/>
    </source>
</evidence>
<dbReference type="CDD" id="cd16936">
    <property type="entry name" value="HATPase_RsbW-like"/>
    <property type="match status" value="1"/>
</dbReference>
<keyword evidence="3" id="KW-1185">Reference proteome</keyword>
<evidence type="ECO:0000313" key="2">
    <source>
        <dbReference type="EMBL" id="QWZ10093.1"/>
    </source>
</evidence>
<dbReference type="EMBL" id="CP077062">
    <property type="protein sequence ID" value="QWZ10093.1"/>
    <property type="molecule type" value="Genomic_DNA"/>
</dbReference>
<dbReference type="KEGG" id="nps:KRR39_10350"/>
<protein>
    <submittedName>
        <fullName evidence="2">ATP-binding protein</fullName>
    </submittedName>
</protein>
<dbReference type="PANTHER" id="PTHR35526">
    <property type="entry name" value="ANTI-SIGMA-F FACTOR RSBW-RELATED"/>
    <property type="match status" value="1"/>
</dbReference>
<evidence type="ECO:0000313" key="3">
    <source>
        <dbReference type="Proteomes" id="UP000683575"/>
    </source>
</evidence>
<organism evidence="2 3">
    <name type="scientific">Nocardioides panacis</name>
    <dbReference type="NCBI Taxonomy" id="2849501"/>
    <lineage>
        <taxon>Bacteria</taxon>
        <taxon>Bacillati</taxon>
        <taxon>Actinomycetota</taxon>
        <taxon>Actinomycetes</taxon>
        <taxon>Propionibacteriales</taxon>
        <taxon>Nocardioidaceae</taxon>
        <taxon>Nocardioides</taxon>
    </lineage>
</organism>
<feature type="domain" description="Histidine kinase/HSP90-like ATPase" evidence="1">
    <location>
        <begin position="12"/>
        <end position="120"/>
    </location>
</feature>
<dbReference type="RefSeq" id="WP_216941939.1">
    <property type="nucleotide sequence ID" value="NZ_CP077062.1"/>
</dbReference>
<accession>A0A975T1U0</accession>
<proteinExistence type="predicted"/>
<dbReference type="Pfam" id="PF13581">
    <property type="entry name" value="HATPase_c_2"/>
    <property type="match status" value="1"/>
</dbReference>
<keyword evidence="2" id="KW-0547">Nucleotide-binding</keyword>